<dbReference type="AlphaFoldDB" id="A0A9Q9DQD5"/>
<feature type="coiled-coil region" evidence="3">
    <location>
        <begin position="47"/>
        <end position="74"/>
    </location>
</feature>
<dbReference type="SUPFAM" id="SSF46579">
    <property type="entry name" value="Prefoldin"/>
    <property type="match status" value="1"/>
</dbReference>
<dbReference type="VEuPathDB" id="FungiDB:yc1106_01500"/>
<dbReference type="EMBL" id="CP089274">
    <property type="protein sequence ID" value="USP74226.1"/>
    <property type="molecule type" value="Genomic_DNA"/>
</dbReference>
<keyword evidence="2" id="KW-0143">Chaperone</keyword>
<evidence type="ECO:0008006" key="6">
    <source>
        <dbReference type="Google" id="ProtNLM"/>
    </source>
</evidence>
<dbReference type="GO" id="GO:0005737">
    <property type="term" value="C:cytoplasm"/>
    <property type="evidence" value="ECO:0007669"/>
    <property type="project" value="TreeGrafter"/>
</dbReference>
<dbReference type="Proteomes" id="UP001056012">
    <property type="component" value="Chromosome 1"/>
</dbReference>
<comment type="similarity">
    <text evidence="1">Belongs to the prefoldin subunit beta family.</text>
</comment>
<dbReference type="GO" id="GO:0051082">
    <property type="term" value="F:unfolded protein binding"/>
    <property type="evidence" value="ECO:0007669"/>
    <property type="project" value="InterPro"/>
</dbReference>
<evidence type="ECO:0000313" key="4">
    <source>
        <dbReference type="EMBL" id="USP74226.1"/>
    </source>
</evidence>
<keyword evidence="3" id="KW-0175">Coiled coil</keyword>
<dbReference type="OrthoDB" id="2015447at2759"/>
<dbReference type="GO" id="GO:0044183">
    <property type="term" value="F:protein folding chaperone"/>
    <property type="evidence" value="ECO:0007669"/>
    <property type="project" value="TreeGrafter"/>
</dbReference>
<gene>
    <name evidence="4" type="ORF">yc1106_01500</name>
</gene>
<dbReference type="GO" id="GO:0016272">
    <property type="term" value="C:prefoldin complex"/>
    <property type="evidence" value="ECO:0007669"/>
    <property type="project" value="InterPro"/>
</dbReference>
<evidence type="ECO:0000256" key="3">
    <source>
        <dbReference type="SAM" id="Coils"/>
    </source>
</evidence>
<dbReference type="PANTHER" id="PTHR20903">
    <property type="entry name" value="PREFOLDIN SUBUNIT 1-RELATED"/>
    <property type="match status" value="1"/>
</dbReference>
<dbReference type="InterPro" id="IPR002777">
    <property type="entry name" value="PFD_beta-like"/>
</dbReference>
<evidence type="ECO:0000313" key="5">
    <source>
        <dbReference type="Proteomes" id="UP001056012"/>
    </source>
</evidence>
<name>A0A9Q9DQD5_CURCL</name>
<evidence type="ECO:0000256" key="1">
    <source>
        <dbReference type="ARBA" id="ARBA00008045"/>
    </source>
</evidence>
<dbReference type="Pfam" id="PF01920">
    <property type="entry name" value="Prefoldin_2"/>
    <property type="match status" value="1"/>
</dbReference>
<dbReference type="CDD" id="cd23164">
    <property type="entry name" value="Prefoldin_1"/>
    <property type="match status" value="1"/>
</dbReference>
<dbReference type="Gene3D" id="1.10.287.370">
    <property type="match status" value="1"/>
</dbReference>
<reference evidence="4" key="1">
    <citation type="submission" date="2021-12" db="EMBL/GenBank/DDBJ databases">
        <title>Curvularia clavata genome.</title>
        <authorList>
            <person name="Cao Y."/>
        </authorList>
    </citation>
    <scope>NUCLEOTIDE SEQUENCE</scope>
    <source>
        <strain evidence="4">Yc1106</strain>
    </source>
</reference>
<protein>
    <recommendedName>
        <fullName evidence="6">Prefoldin subunit 1</fullName>
    </recommendedName>
</protein>
<dbReference type="InterPro" id="IPR009053">
    <property type="entry name" value="Prefoldin"/>
</dbReference>
<accession>A0A9Q9DQD5</accession>
<evidence type="ECO:0000256" key="2">
    <source>
        <dbReference type="ARBA" id="ARBA00023186"/>
    </source>
</evidence>
<keyword evidence="5" id="KW-1185">Reference proteome</keyword>
<dbReference type="PANTHER" id="PTHR20903:SF0">
    <property type="entry name" value="PREFOLDIN SUBUNIT 1"/>
    <property type="match status" value="1"/>
</dbReference>
<sequence>MVSRFEAGVEYWNTDKGRTEKARPPAPTPACAWASSNHTLATMSMPNEALQKVLQEISQKKAFAEQQLVIVKQQKAARARESRMLQLTSSEVSSLPADTKVYEGVGKMFVCTPIPDVQKRLKEESEALTKEMANLDKKEDYLEKTYANSKSSLEQVLKGAA</sequence>
<organism evidence="4 5">
    <name type="scientific">Curvularia clavata</name>
    <dbReference type="NCBI Taxonomy" id="95742"/>
    <lineage>
        <taxon>Eukaryota</taxon>
        <taxon>Fungi</taxon>
        <taxon>Dikarya</taxon>
        <taxon>Ascomycota</taxon>
        <taxon>Pezizomycotina</taxon>
        <taxon>Dothideomycetes</taxon>
        <taxon>Pleosporomycetidae</taxon>
        <taxon>Pleosporales</taxon>
        <taxon>Pleosporineae</taxon>
        <taxon>Pleosporaceae</taxon>
        <taxon>Curvularia</taxon>
    </lineage>
</organism>
<proteinExistence type="inferred from homology"/>